<dbReference type="Pfam" id="PF10737">
    <property type="entry name" value="GerPC"/>
    <property type="match status" value="2"/>
</dbReference>
<dbReference type="RefSeq" id="WP_120113124.1">
    <property type="nucleotide sequence ID" value="NZ_QXQB01000004.1"/>
</dbReference>
<feature type="coiled-coil region" evidence="1">
    <location>
        <begin position="21"/>
        <end position="48"/>
    </location>
</feature>
<sequence>MKDEKQLSPWQAWSYEVMKRLKSQQERIERLECTVDDLCKQLKQLETKPAYTVENIQYHFDQLKVEKLEGTLNIGMSLPDSEAFGAESGNGSLGGNAGNGGNGGNGGSGNIDQFSVGQGGGGNVFPSASPAITPPPESYNNIYRRITRFLDTEAHQSLLKCEKELDLPLDPYHRRIILEDVRKQMPTRIQFYWQMQAKDSTDTVELYPDLIADRVYDKTKRDAESAIDSYMRSLKAGNPMNGGS</sequence>
<comment type="caution">
    <text evidence="3">The sequence shown here is derived from an EMBL/GenBank/DDBJ whole genome shotgun (WGS) entry which is preliminary data.</text>
</comment>
<accession>A0A3A6PP37</accession>
<evidence type="ECO:0000256" key="1">
    <source>
        <dbReference type="SAM" id="Coils"/>
    </source>
</evidence>
<name>A0A3A6PP37_9BACL</name>
<dbReference type="Proteomes" id="UP000267798">
    <property type="component" value="Unassembled WGS sequence"/>
</dbReference>
<dbReference type="AlphaFoldDB" id="A0A3A6PP37"/>
<dbReference type="OrthoDB" id="2991331at2"/>
<reference evidence="3 4" key="1">
    <citation type="submission" date="2018-09" db="EMBL/GenBank/DDBJ databases">
        <title>Paenibacillus aracenensis nov. sp. isolated from a cave in southern Spain.</title>
        <authorList>
            <person name="Jurado V."/>
            <person name="Gutierrez-Patricio S."/>
            <person name="Gonzalez-Pimentel J.L."/>
            <person name="Miller A.Z."/>
            <person name="Laiz L."/>
            <person name="Saiz-Jimenez C."/>
        </authorList>
    </citation>
    <scope>NUCLEOTIDE SEQUENCE [LARGE SCALE GENOMIC DNA]</scope>
    <source>
        <strain evidence="3 4">JCM 19203</strain>
    </source>
</reference>
<keyword evidence="4" id="KW-1185">Reference proteome</keyword>
<dbReference type="InterPro" id="IPR019673">
    <property type="entry name" value="Spore_germination_GerPC"/>
</dbReference>
<feature type="region of interest" description="Disordered" evidence="2">
    <location>
        <begin position="85"/>
        <end position="110"/>
    </location>
</feature>
<keyword evidence="1" id="KW-0175">Coiled coil</keyword>
<feature type="compositionally biased region" description="Gly residues" evidence="2">
    <location>
        <begin position="91"/>
        <end position="109"/>
    </location>
</feature>
<evidence type="ECO:0000256" key="2">
    <source>
        <dbReference type="SAM" id="MobiDB-lite"/>
    </source>
</evidence>
<organism evidence="3 4">
    <name type="scientific">Paenibacillus pinisoli</name>
    <dbReference type="NCBI Taxonomy" id="1276110"/>
    <lineage>
        <taxon>Bacteria</taxon>
        <taxon>Bacillati</taxon>
        <taxon>Bacillota</taxon>
        <taxon>Bacilli</taxon>
        <taxon>Bacillales</taxon>
        <taxon>Paenibacillaceae</taxon>
        <taxon>Paenibacillus</taxon>
    </lineage>
</organism>
<proteinExistence type="predicted"/>
<protein>
    <submittedName>
        <fullName evidence="3">Uncharacterized protein</fullName>
    </submittedName>
</protein>
<evidence type="ECO:0000313" key="4">
    <source>
        <dbReference type="Proteomes" id="UP000267798"/>
    </source>
</evidence>
<dbReference type="EMBL" id="QXQB01000004">
    <property type="protein sequence ID" value="RJX38311.1"/>
    <property type="molecule type" value="Genomic_DNA"/>
</dbReference>
<gene>
    <name evidence="3" type="ORF">D3P09_19840</name>
</gene>
<evidence type="ECO:0000313" key="3">
    <source>
        <dbReference type="EMBL" id="RJX38311.1"/>
    </source>
</evidence>